<proteinExistence type="predicted"/>
<dbReference type="InterPro" id="IPR052457">
    <property type="entry name" value="Ankyrin-DD_containing_protein"/>
</dbReference>
<dbReference type="SUPFAM" id="SSF48403">
    <property type="entry name" value="Ankyrin repeat"/>
    <property type="match status" value="2"/>
</dbReference>
<evidence type="ECO:0000313" key="4">
    <source>
        <dbReference type="Proteomes" id="UP000193944"/>
    </source>
</evidence>
<dbReference type="Pfam" id="PF12796">
    <property type="entry name" value="Ank_2"/>
    <property type="match status" value="1"/>
</dbReference>
<reference evidence="3 4" key="2">
    <citation type="submission" date="2016-08" db="EMBL/GenBank/DDBJ databases">
        <title>Pervasive Adenine N6-methylation of Active Genes in Fungi.</title>
        <authorList>
            <consortium name="DOE Joint Genome Institute"/>
            <person name="Mondo S.J."/>
            <person name="Dannebaum R.O."/>
            <person name="Kuo R.C."/>
            <person name="Labutti K."/>
            <person name="Haridas S."/>
            <person name="Kuo A."/>
            <person name="Salamov A."/>
            <person name="Ahrendt S.R."/>
            <person name="Lipzen A."/>
            <person name="Sullivan W."/>
            <person name="Andreopoulos W.B."/>
            <person name="Clum A."/>
            <person name="Lindquist E."/>
            <person name="Daum C."/>
            <person name="Ramamoorthy G.K."/>
            <person name="Gryganskyi A."/>
            <person name="Culley D."/>
            <person name="Magnuson J.K."/>
            <person name="James T.Y."/>
            <person name="O'Malley M.A."/>
            <person name="Stajich J.E."/>
            <person name="Spatafora J.W."/>
            <person name="Visel A."/>
            <person name="Grigoriev I.V."/>
        </authorList>
    </citation>
    <scope>NUCLEOTIDE SEQUENCE [LARGE SCALE GENOMIC DNA]</scope>
    <source>
        <strain evidence="3 4">S4</strain>
    </source>
</reference>
<sequence>MDSLIQYSDLFFFKIQQKLFFLLTVSDDNPEKNVFVSKEFYDEIIKKNYLEVKDKYITNYDNASDASKSNGSIQNYNVNNRNIYEINRLDNNGGKYEERKNINHDHDNNIFHDDNISRYDNSSNYPNGMNSFTGKKLNDYNNNNSNNNNTISEFNNNSRNISSSSSYQSSYTLKNELSRNSLYDDFYSNARKDNNDGFNNMENNIHKNSISFINGTSSSMRDEKPFIKRDDNYTLRNVDNFNDLRFKKEPLDYCSEPFNLDKNKLSSLLDNSYNRDNDDRYNKYTLPEPSSRSFKSGNNQDLHLPRIHESITGFNDNQYSKGMRYSDFNGSNDEFHRISCQYLDDSERLTNNRSNINDLLNDNAINQVVPNNNSRLDDCPRYSKETRNNDNIYQSRNRIDYDPINDQSYYPEERIRKRQNEFMNDDDSLRKRPMSDISLREDMRRNSFSDIGRSHNDIKNRPLEGINNTMRPMRINRNSIDPIDSINNLELNLEFNNNHYPNNMMNRTYSNNKDNRLSYHRNLEEGQSRENGHNDPRYYSGLYNIRVDSFDINKRSQDNMDDYNSKNQYKYPKKEYEYHSNSTMSRYYNSPIFNKPSIKPDIPEQKSLSTVTTYHKKLENINNSIVHPQQPSVNAIDMLEEESNGRNSFYPTIKYKFKNYKVSEIEKERLFDISFDYILNKNSNISDDLKSFQSVMRFMTPIIIDRFYDINDLVINKYLLNQYINFDILEYFFTNLNKYFSNSINSGNPIFQLVLVENEQYLNFLPNHLIRRSIQSVIKFSKCNIKLSKNDIYRYYLYHSQIQLIVKQCGMIRDLMINILNAAYIKHDVDQIKKIHNYPDIVNTFKLVKACINNDTSKINAIINETSTAIHYRTIQGYTPLHLAINNDNLEVTKVLLRCEKIDVNIYDKYGFSPIFYAILKRRYDVLKMLLSHPSVKINFKNVTGLCPLLFSIVLNNTEALKIILQHPETDINVTDKHSNTALINLLSNTRNLIEDYQRMIYHFFALERTRGYNDMGNLKMSKDGKDEDDYIIKKYILDKIEGIADVPLQQNELMNLIINHPRIDLSKKNDYYNNALFYAAKNFNIEMVNKILKKSNNFNINERLFNGKTVFHKTIKKKSDKVIKGVQMNNNHNGSLLPVLPSPSSSSNTPNSSINSMNTPQSSSNVNYSNGVGNNSGSNNDNKYIMDDYNNINYSYSNHNNGPNHSMPSSFYHNHYEQERNKNYYSPPIMNEYIGGESITIQTLYNMMTSDLHQDYINHHERADNCHFCKAYLSFLNNINDEYERLIQLSTEDIIRYEIIKLFLNNPSVNVNIQDDKGITPIMKAVICHRFDLLVLIFRMRLLKIDLSIKNYKNETSIQVSSCLGYNDCTQLQLVHKIYLQHIYQ</sequence>
<dbReference type="STRING" id="1754192.A0A1Y1XMS4"/>
<feature type="repeat" description="ANK" evidence="1">
    <location>
        <begin position="876"/>
        <end position="898"/>
    </location>
</feature>
<dbReference type="Gene3D" id="1.25.40.20">
    <property type="entry name" value="Ankyrin repeat-containing domain"/>
    <property type="match status" value="3"/>
</dbReference>
<evidence type="ECO:0000313" key="3">
    <source>
        <dbReference type="EMBL" id="ORX87038.1"/>
    </source>
</evidence>
<gene>
    <name evidence="3" type="ORF">BCR32DRAFT_240476</name>
</gene>
<dbReference type="Proteomes" id="UP000193944">
    <property type="component" value="Unassembled WGS sequence"/>
</dbReference>
<accession>A0A1Y1XMS4</accession>
<dbReference type="InterPro" id="IPR002110">
    <property type="entry name" value="Ankyrin_rpt"/>
</dbReference>
<dbReference type="PROSITE" id="PS50088">
    <property type="entry name" value="ANK_REPEAT"/>
    <property type="match status" value="1"/>
</dbReference>
<keyword evidence="4" id="KW-1185">Reference proteome</keyword>
<dbReference type="PANTHER" id="PTHR24125">
    <property type="entry name" value="ANKYRIN REPEAT AND DEATH DOMAIN-CONTAINING PROTEIN"/>
    <property type="match status" value="1"/>
</dbReference>
<dbReference type="OrthoDB" id="2157354at2759"/>
<organism evidence="3 4">
    <name type="scientific">Anaeromyces robustus</name>
    <dbReference type="NCBI Taxonomy" id="1754192"/>
    <lineage>
        <taxon>Eukaryota</taxon>
        <taxon>Fungi</taxon>
        <taxon>Fungi incertae sedis</taxon>
        <taxon>Chytridiomycota</taxon>
        <taxon>Chytridiomycota incertae sedis</taxon>
        <taxon>Neocallimastigomycetes</taxon>
        <taxon>Neocallimastigales</taxon>
        <taxon>Neocallimastigaceae</taxon>
        <taxon>Anaeromyces</taxon>
    </lineage>
</organism>
<keyword evidence="1" id="KW-0040">ANK repeat</keyword>
<name>A0A1Y1XMS4_9FUNG</name>
<evidence type="ECO:0000256" key="1">
    <source>
        <dbReference type="PROSITE-ProRule" id="PRU00023"/>
    </source>
</evidence>
<reference evidence="3 4" key="1">
    <citation type="submission" date="2016-08" db="EMBL/GenBank/DDBJ databases">
        <title>A Parts List for Fungal Cellulosomes Revealed by Comparative Genomics.</title>
        <authorList>
            <consortium name="DOE Joint Genome Institute"/>
            <person name="Haitjema C.H."/>
            <person name="Gilmore S.P."/>
            <person name="Henske J.K."/>
            <person name="Solomon K.V."/>
            <person name="De Groot R."/>
            <person name="Kuo A."/>
            <person name="Mondo S.J."/>
            <person name="Salamov A.A."/>
            <person name="Labutti K."/>
            <person name="Zhao Z."/>
            <person name="Chiniquy J."/>
            <person name="Barry K."/>
            <person name="Brewer H.M."/>
            <person name="Purvine S.O."/>
            <person name="Wright A.T."/>
            <person name="Boxma B."/>
            <person name="Van Alen T."/>
            <person name="Hackstein J.H."/>
            <person name="Baker S.E."/>
            <person name="Grigoriev I.V."/>
            <person name="O'Malley M.A."/>
        </authorList>
    </citation>
    <scope>NUCLEOTIDE SEQUENCE [LARGE SCALE GENOMIC DNA]</scope>
    <source>
        <strain evidence="3 4">S4</strain>
    </source>
</reference>
<comment type="caution">
    <text evidence="3">The sequence shown here is derived from an EMBL/GenBank/DDBJ whole genome shotgun (WGS) entry which is preliminary data.</text>
</comment>
<dbReference type="EMBL" id="MCFG01000013">
    <property type="protein sequence ID" value="ORX87038.1"/>
    <property type="molecule type" value="Genomic_DNA"/>
</dbReference>
<dbReference type="PANTHER" id="PTHR24125:SF5">
    <property type="entry name" value="ANKYRIN REPEAT PROTEIN"/>
    <property type="match status" value="1"/>
</dbReference>
<protein>
    <submittedName>
        <fullName evidence="3">Ankyrin</fullName>
    </submittedName>
</protein>
<dbReference type="InterPro" id="IPR036770">
    <property type="entry name" value="Ankyrin_rpt-contain_sf"/>
</dbReference>
<dbReference type="SMART" id="SM00248">
    <property type="entry name" value="ANK"/>
    <property type="match status" value="5"/>
</dbReference>
<feature type="region of interest" description="Disordered" evidence="2">
    <location>
        <begin position="1134"/>
        <end position="1185"/>
    </location>
</feature>
<dbReference type="PROSITE" id="PS50297">
    <property type="entry name" value="ANK_REP_REGION"/>
    <property type="match status" value="1"/>
</dbReference>
<evidence type="ECO:0000256" key="2">
    <source>
        <dbReference type="SAM" id="MobiDB-lite"/>
    </source>
</evidence>